<keyword evidence="1" id="KW-0812">Transmembrane</keyword>
<dbReference type="VEuPathDB" id="FungiDB:BO97DRAFT_217845"/>
<dbReference type="Proteomes" id="UP000248961">
    <property type="component" value="Unassembled WGS sequence"/>
</dbReference>
<evidence type="ECO:0000256" key="1">
    <source>
        <dbReference type="SAM" id="Phobius"/>
    </source>
</evidence>
<name>A0A395I6W2_ASPHC</name>
<keyword evidence="1" id="KW-0472">Membrane</keyword>
<dbReference type="RefSeq" id="XP_025554770.1">
    <property type="nucleotide sequence ID" value="XM_025690627.1"/>
</dbReference>
<reference evidence="2 3" key="1">
    <citation type="submission" date="2018-02" db="EMBL/GenBank/DDBJ databases">
        <title>The genomes of Aspergillus section Nigri reveals drivers in fungal speciation.</title>
        <authorList>
            <consortium name="DOE Joint Genome Institute"/>
            <person name="Vesth T.C."/>
            <person name="Nybo J."/>
            <person name="Theobald S."/>
            <person name="Brandl J."/>
            <person name="Frisvad J.C."/>
            <person name="Nielsen K.F."/>
            <person name="Lyhne E.K."/>
            <person name="Kogle M.E."/>
            <person name="Kuo A."/>
            <person name="Riley R."/>
            <person name="Clum A."/>
            <person name="Nolan M."/>
            <person name="Lipzen A."/>
            <person name="Salamov A."/>
            <person name="Henrissat B."/>
            <person name="Wiebenga A."/>
            <person name="De vries R.P."/>
            <person name="Grigoriev I.V."/>
            <person name="Mortensen U.H."/>
            <person name="Andersen M.R."/>
            <person name="Baker S.E."/>
        </authorList>
    </citation>
    <scope>NUCLEOTIDE SEQUENCE [LARGE SCALE GENOMIC DNA]</scope>
    <source>
        <strain evidence="2 3">CBS 101889</strain>
    </source>
</reference>
<dbReference type="GeneID" id="37194916"/>
<accession>A0A395I6W2</accession>
<feature type="transmembrane region" description="Helical" evidence="1">
    <location>
        <begin position="49"/>
        <end position="73"/>
    </location>
</feature>
<keyword evidence="1" id="KW-1133">Transmembrane helix</keyword>
<protein>
    <submittedName>
        <fullName evidence="2">Uncharacterized protein</fullName>
    </submittedName>
</protein>
<evidence type="ECO:0000313" key="2">
    <source>
        <dbReference type="EMBL" id="RAL15616.1"/>
    </source>
</evidence>
<feature type="transmembrane region" description="Helical" evidence="1">
    <location>
        <begin position="12"/>
        <end position="43"/>
    </location>
</feature>
<proteinExistence type="predicted"/>
<dbReference type="EMBL" id="KZ824271">
    <property type="protein sequence ID" value="RAL15616.1"/>
    <property type="molecule type" value="Genomic_DNA"/>
</dbReference>
<organism evidence="2 3">
    <name type="scientific">Aspergillus homomorphus (strain CBS 101889)</name>
    <dbReference type="NCBI Taxonomy" id="1450537"/>
    <lineage>
        <taxon>Eukaryota</taxon>
        <taxon>Fungi</taxon>
        <taxon>Dikarya</taxon>
        <taxon>Ascomycota</taxon>
        <taxon>Pezizomycotina</taxon>
        <taxon>Eurotiomycetes</taxon>
        <taxon>Eurotiomycetidae</taxon>
        <taxon>Eurotiales</taxon>
        <taxon>Aspergillaceae</taxon>
        <taxon>Aspergillus</taxon>
        <taxon>Aspergillus subgen. Circumdati</taxon>
    </lineage>
</organism>
<dbReference type="AlphaFoldDB" id="A0A395I6W2"/>
<keyword evidence="3" id="KW-1185">Reference proteome</keyword>
<gene>
    <name evidence="2" type="ORF">BO97DRAFT_217845</name>
</gene>
<sequence length="78" mass="9026">MMSRDQLFSPSSMGYLLLCVSCILYDWVLLVRVAFLLCAYNGISYEKKVYHSSSCLYCQCIVVYSDVLGFCIFPRDQR</sequence>
<evidence type="ECO:0000313" key="3">
    <source>
        <dbReference type="Proteomes" id="UP000248961"/>
    </source>
</evidence>